<dbReference type="InterPro" id="IPR005158">
    <property type="entry name" value="BTAD"/>
</dbReference>
<dbReference type="Proteomes" id="UP000562027">
    <property type="component" value="Unassembled WGS sequence"/>
</dbReference>
<evidence type="ECO:0000313" key="2">
    <source>
        <dbReference type="EMBL" id="MBB4845870.1"/>
    </source>
</evidence>
<keyword evidence="2" id="KW-0238">DNA-binding</keyword>
<accession>A0A840LCI0</accession>
<dbReference type="InterPro" id="IPR011990">
    <property type="entry name" value="TPR-like_helical_dom_sf"/>
</dbReference>
<dbReference type="Gene3D" id="1.25.40.10">
    <property type="entry name" value="Tetratricopeptide repeat domain"/>
    <property type="match status" value="1"/>
</dbReference>
<dbReference type="AlphaFoldDB" id="A0A840LCI0"/>
<dbReference type="Pfam" id="PF03704">
    <property type="entry name" value="BTAD"/>
    <property type="match status" value="1"/>
</dbReference>
<dbReference type="EMBL" id="JACHLP010000012">
    <property type="protein sequence ID" value="MBB4845870.1"/>
    <property type="molecule type" value="Genomic_DNA"/>
</dbReference>
<reference evidence="2 3" key="1">
    <citation type="submission" date="2020-08" db="EMBL/GenBank/DDBJ databases">
        <title>Functional genomics of gut bacteria from endangered species of beetles.</title>
        <authorList>
            <person name="Carlos-Shanley C."/>
        </authorList>
    </citation>
    <scope>NUCLEOTIDE SEQUENCE [LARGE SCALE GENOMIC DNA]</scope>
    <source>
        <strain evidence="2 3">S00239</strain>
    </source>
</reference>
<organism evidence="2 3">
    <name type="scientific">Roseateles oligotrophus</name>
    <dbReference type="NCBI Taxonomy" id="1769250"/>
    <lineage>
        <taxon>Bacteria</taxon>
        <taxon>Pseudomonadati</taxon>
        <taxon>Pseudomonadota</taxon>
        <taxon>Betaproteobacteria</taxon>
        <taxon>Burkholderiales</taxon>
        <taxon>Sphaerotilaceae</taxon>
        <taxon>Roseateles</taxon>
    </lineage>
</organism>
<gene>
    <name evidence="2" type="ORF">HNP55_004424</name>
</gene>
<sequence>MKANPSTEPSKPKVRFELQVYGPAQLFEWTAGSAHAYPAKAELRPMDAALLALLLIDGPQDRTQIAHLFWPEQSASMALSNLRQRITRLNRRVPAQRLLQGQTRLSASPELQLTSPCWERLPAQETEFLQGLRFEQQPRLNDWIQIQRSKAMAEQTQQLQGAISLCEAKGELGQALALLQRLHTLHPSDEAVLRRLMRALTGAGRQQELRQAFEHSLGHLRAEQGRLLSNESAALYLQLKAKLAGDTSLATP</sequence>
<dbReference type="SUPFAM" id="SSF48452">
    <property type="entry name" value="TPR-like"/>
    <property type="match status" value="1"/>
</dbReference>
<dbReference type="RefSeq" id="WP_184304216.1">
    <property type="nucleotide sequence ID" value="NZ_JACHLP010000012.1"/>
</dbReference>
<proteinExistence type="predicted"/>
<protein>
    <submittedName>
        <fullName evidence="2">DNA-binding SARP family transcriptional activator</fullName>
    </submittedName>
</protein>
<evidence type="ECO:0000313" key="3">
    <source>
        <dbReference type="Proteomes" id="UP000562027"/>
    </source>
</evidence>
<comment type="caution">
    <text evidence="2">The sequence shown here is derived from an EMBL/GenBank/DDBJ whole genome shotgun (WGS) entry which is preliminary data.</text>
</comment>
<dbReference type="InterPro" id="IPR051677">
    <property type="entry name" value="AfsR-DnrI-RedD_regulator"/>
</dbReference>
<dbReference type="PANTHER" id="PTHR35807:SF2">
    <property type="entry name" value="TRANSCRIPTIONAL ACTIVATOR DOMAIN"/>
    <property type="match status" value="1"/>
</dbReference>
<dbReference type="SMART" id="SM01043">
    <property type="entry name" value="BTAD"/>
    <property type="match status" value="1"/>
</dbReference>
<feature type="domain" description="Bacterial transcriptional activator" evidence="1">
    <location>
        <begin position="93"/>
        <end position="240"/>
    </location>
</feature>
<evidence type="ECO:0000259" key="1">
    <source>
        <dbReference type="SMART" id="SM01043"/>
    </source>
</evidence>
<dbReference type="PANTHER" id="PTHR35807">
    <property type="entry name" value="TRANSCRIPTIONAL REGULATOR REDD-RELATED"/>
    <property type="match status" value="1"/>
</dbReference>
<dbReference type="GO" id="GO:0003677">
    <property type="term" value="F:DNA binding"/>
    <property type="evidence" value="ECO:0007669"/>
    <property type="project" value="UniProtKB-KW"/>
</dbReference>
<name>A0A840LCI0_9BURK</name>
<keyword evidence="3" id="KW-1185">Reference proteome</keyword>